<name>A0A563EYH7_9PSEU</name>
<comment type="caution">
    <text evidence="4">The sequence shown here is derived from an EMBL/GenBank/DDBJ whole genome shotgun (WGS) entry which is preliminary data.</text>
</comment>
<organism evidence="4 5">
    <name type="scientific">Lentzea tibetensis</name>
    <dbReference type="NCBI Taxonomy" id="2591470"/>
    <lineage>
        <taxon>Bacteria</taxon>
        <taxon>Bacillati</taxon>
        <taxon>Actinomycetota</taxon>
        <taxon>Actinomycetes</taxon>
        <taxon>Pseudonocardiales</taxon>
        <taxon>Pseudonocardiaceae</taxon>
        <taxon>Lentzea</taxon>
    </lineage>
</organism>
<protein>
    <submittedName>
        <fullName evidence="4">DUF917 domain-containing protein</fullName>
    </submittedName>
</protein>
<accession>A0A563EYH7</accession>
<evidence type="ECO:0000313" key="5">
    <source>
        <dbReference type="Proteomes" id="UP000316639"/>
    </source>
</evidence>
<dbReference type="Proteomes" id="UP000316639">
    <property type="component" value="Unassembled WGS sequence"/>
</dbReference>
<dbReference type="AlphaFoldDB" id="A0A563EYH7"/>
<dbReference type="Gene3D" id="2.40.390.10">
    <property type="entry name" value="CV3147-like"/>
    <property type="match status" value="1"/>
</dbReference>
<dbReference type="InterPro" id="IPR010318">
    <property type="entry name" value="S-Me-THD_N"/>
</dbReference>
<gene>
    <name evidence="4" type="ORF">FKR81_09415</name>
</gene>
<dbReference type="Pfam" id="PF20906">
    <property type="entry name" value="S-Me-THD_C"/>
    <property type="match status" value="1"/>
</dbReference>
<feature type="domain" description="S-Me-THD-like C-terminal" evidence="3">
    <location>
        <begin position="169"/>
        <end position="366"/>
    </location>
</feature>
<dbReference type="InterPro" id="IPR027479">
    <property type="entry name" value="S-Me-THD_N_sf"/>
</dbReference>
<evidence type="ECO:0000256" key="1">
    <source>
        <dbReference type="SAM" id="MobiDB-lite"/>
    </source>
</evidence>
<dbReference type="InterPro" id="IPR048350">
    <property type="entry name" value="S-Me-THD-like_C"/>
</dbReference>
<dbReference type="RefSeq" id="WP_146350587.1">
    <property type="nucleotide sequence ID" value="NZ_VOBR01000005.1"/>
</dbReference>
<evidence type="ECO:0000313" key="4">
    <source>
        <dbReference type="EMBL" id="TWP52531.1"/>
    </source>
</evidence>
<evidence type="ECO:0000259" key="2">
    <source>
        <dbReference type="Pfam" id="PF06032"/>
    </source>
</evidence>
<dbReference type="Gene3D" id="3.40.1610.10">
    <property type="entry name" value="CV3147-like domain"/>
    <property type="match status" value="1"/>
</dbReference>
<dbReference type="SUPFAM" id="SSF160991">
    <property type="entry name" value="CV3147-like"/>
    <property type="match status" value="1"/>
</dbReference>
<reference evidence="4 5" key="1">
    <citation type="submission" date="2019-07" db="EMBL/GenBank/DDBJ databases">
        <title>Lentzea xizangensis sp. nov., isolated from Qinghai-Tibetan Plateau Soils.</title>
        <authorList>
            <person name="Huang J."/>
        </authorList>
    </citation>
    <scope>NUCLEOTIDE SEQUENCE [LARGE SCALE GENOMIC DNA]</scope>
    <source>
        <strain evidence="4 5">FXJ1.1311</strain>
    </source>
</reference>
<keyword evidence="5" id="KW-1185">Reference proteome</keyword>
<dbReference type="Pfam" id="PF06032">
    <property type="entry name" value="S-Me-THD_N"/>
    <property type="match status" value="1"/>
</dbReference>
<feature type="region of interest" description="Disordered" evidence="1">
    <location>
        <begin position="221"/>
        <end position="243"/>
    </location>
</feature>
<sequence length="370" mass="39040">MRLLTHSDVDRLAFGVIMLGSGGGGGEEDVHAVTTMLRQAMRTGGPVRVLDAGEADPEALGVRVGLIGAPTVMIEKLPSGDEAAEALRAVQSPGDVPVSAVIGWEIGGCNGLFPLVLAAQLGLPYVDVDGMGRAFPRIDQTTYDAAGLPTTPLAITEPSGNRALLDSTGIEKLARTVMVDFGGWAMMVAKPLRLGDAVKVGVTGSLARALELGTVWAPPPSDRHWASSQEEPAPPQVVRTPEERAAASGGFVVTRGKVIEVWRESTGGFPRGTVAVQRLDADDSYVRLEMQGEYLVALADGEPLVTTPDLICCLDAETGRAIAAERLSYGTVIDVVAFPAPSQWVRPRMLGRVDPRAFGYDLDYVPFGLS</sequence>
<proteinExistence type="predicted"/>
<dbReference type="InterPro" id="IPR024071">
    <property type="entry name" value="S-Me-THD_C_sf"/>
</dbReference>
<feature type="domain" description="S-Me-THD N-terminal" evidence="2">
    <location>
        <begin position="8"/>
        <end position="166"/>
    </location>
</feature>
<evidence type="ECO:0000259" key="3">
    <source>
        <dbReference type="Pfam" id="PF20906"/>
    </source>
</evidence>
<dbReference type="OrthoDB" id="3170437at2"/>
<dbReference type="EMBL" id="VOBR01000005">
    <property type="protein sequence ID" value="TWP52531.1"/>
    <property type="molecule type" value="Genomic_DNA"/>
</dbReference>